<feature type="region of interest" description="Disordered" evidence="2">
    <location>
        <begin position="161"/>
        <end position="198"/>
    </location>
</feature>
<keyword evidence="5" id="KW-1185">Reference proteome</keyword>
<feature type="compositionally biased region" description="Low complexity" evidence="2">
    <location>
        <begin position="110"/>
        <end position="127"/>
    </location>
</feature>
<feature type="compositionally biased region" description="Polar residues" evidence="2">
    <location>
        <begin position="72"/>
        <end position="89"/>
    </location>
</feature>
<dbReference type="InterPro" id="IPR057321">
    <property type="entry name" value="RFX1-4/6/8-like_BCD"/>
</dbReference>
<evidence type="ECO:0000256" key="2">
    <source>
        <dbReference type="SAM" id="MobiDB-lite"/>
    </source>
</evidence>
<protein>
    <submittedName>
        <fullName evidence="4">WGS project CCBQ000000000 data, contig 00099</fullName>
    </submittedName>
</protein>
<feature type="compositionally biased region" description="Low complexity" evidence="2">
    <location>
        <begin position="33"/>
        <end position="46"/>
    </location>
</feature>
<dbReference type="GO" id="GO:0000981">
    <property type="term" value="F:DNA-binding transcription factor activity, RNA polymerase II-specific"/>
    <property type="evidence" value="ECO:0007669"/>
    <property type="project" value="TreeGrafter"/>
</dbReference>
<feature type="compositionally biased region" description="Low complexity" evidence="2">
    <location>
        <begin position="389"/>
        <end position="405"/>
    </location>
</feature>
<reference evidence="4 5" key="1">
    <citation type="submission" date="2014-03" db="EMBL/GenBank/DDBJ databases">
        <title>The genome of Kluyveromyces dobzhanskii.</title>
        <authorList>
            <person name="Nystedt B."/>
            <person name="Astrom S."/>
        </authorList>
    </citation>
    <scope>NUCLEOTIDE SEQUENCE [LARGE SCALE GENOMIC DNA]</scope>
    <source>
        <strain evidence="4 5">CBS 2104</strain>
    </source>
</reference>
<comment type="caution">
    <text evidence="4">The sequence shown here is derived from an EMBL/GenBank/DDBJ whole genome shotgun (WGS) entry which is preliminary data.</text>
</comment>
<feature type="domain" description="RFX-type winged-helix" evidence="3">
    <location>
        <begin position="290"/>
        <end position="365"/>
    </location>
</feature>
<evidence type="ECO:0000313" key="4">
    <source>
        <dbReference type="EMBL" id="CDO92943.1"/>
    </source>
</evidence>
<dbReference type="EMBL" id="CCBQ010000019">
    <property type="protein sequence ID" value="CDO92943.1"/>
    <property type="molecule type" value="Genomic_DNA"/>
</dbReference>
<dbReference type="PANTHER" id="PTHR12619:SF5">
    <property type="entry name" value="TRANSCRIPTION FACTOR RFX4"/>
    <property type="match status" value="1"/>
</dbReference>
<feature type="region of interest" description="Disordered" evidence="2">
    <location>
        <begin position="371"/>
        <end position="418"/>
    </location>
</feature>
<dbReference type="InterPro" id="IPR036390">
    <property type="entry name" value="WH_DNA-bd_sf"/>
</dbReference>
<organism evidence="4 5">
    <name type="scientific">Kluyveromyces dobzhanskii CBS 2104</name>
    <dbReference type="NCBI Taxonomy" id="1427455"/>
    <lineage>
        <taxon>Eukaryota</taxon>
        <taxon>Fungi</taxon>
        <taxon>Dikarya</taxon>
        <taxon>Ascomycota</taxon>
        <taxon>Saccharomycotina</taxon>
        <taxon>Saccharomycetes</taxon>
        <taxon>Saccharomycetales</taxon>
        <taxon>Saccharomycetaceae</taxon>
        <taxon>Kluyveromyces</taxon>
    </lineage>
</organism>
<feature type="region of interest" description="Disordered" evidence="2">
    <location>
        <begin position="436"/>
        <end position="472"/>
    </location>
</feature>
<sequence>MSSQQHQWVNHHNTLLQLASASAGSPMIPRPESSQSNINLSSSSNSTAQLQHMLQNSMYPPPPPPHMAHVHNGTTVNNGTVPSSSNMQFGQGFLPNPLPPINDHQLAGVPPSSQPSQGQQQQQQQQQDLMRSITPLSVMSPNGVVSSLPNQVLHYQHMQDIHLQQQQQQHQQQHPQQHLHQQNQQQQHPQQQHPQQQFILQDQDQRWKNQKTEEVMQPLRIDAAVSSKRNAQENILKLAALKNKDKPLNEYASVVRSAEIQVLNMDASTHAKSEIQTAEQHRERERQVYALIWLMSNCVTDNESYVRRGRIFAQYAASCAQHQLKPLSQATLGKLIRALFPFLKTRRLGMRGQSKYHYCGLKLVSPFASSSDLTPTGSSANNTPTTLHSSSGTSSSQSNNENSISMKYEGDSQHPINAQLDNSNEIKSIQSDVLLESGPSTDESANPISQGVSLNATRNSSGGNLAVSRTSSTEPNYNMYYDEGYALLPNFFAVTSEAKVELPIEFPNLEKYLPLDQSVDPDIASSVNSLYQVYCNTLFENIRFMKFDDLPSTLQSFSSSSISSKMYNLFISEELFKWVHQSDLLTHKALTKMLSSLIVDFDEIPDVVFNKLSDFSKEYMNMVQQSTMDLPLPMVTFKKSVAHAFSRLVRRLVKVIDTSKRISSILSKQENRSAMLFVWEQNVRVSDLISQEFSFFNHSALERDLQELFSVHLLELLKKADGEFDLIVFVKAVFEVLSNRNIPPRLLVLTFNSFTAACTKELLTSSSEQLCLWYMFKAFLDEWVFWYAEVGGFLNVKALDS</sequence>
<dbReference type="InterPro" id="IPR039779">
    <property type="entry name" value="RFX-like"/>
</dbReference>
<dbReference type="PANTHER" id="PTHR12619">
    <property type="entry name" value="RFX TRANSCRIPTION FACTOR FAMILY"/>
    <property type="match status" value="1"/>
</dbReference>
<dbReference type="InterPro" id="IPR036388">
    <property type="entry name" value="WH-like_DNA-bd_sf"/>
</dbReference>
<dbReference type="InterPro" id="IPR003150">
    <property type="entry name" value="DNA-bd_RFX"/>
</dbReference>
<evidence type="ECO:0000313" key="5">
    <source>
        <dbReference type="Proteomes" id="UP000031516"/>
    </source>
</evidence>
<feature type="compositionally biased region" description="Polar residues" evidence="2">
    <location>
        <begin position="438"/>
        <end position="472"/>
    </location>
</feature>
<name>A0A0A8L3V7_9SACH</name>
<evidence type="ECO:0000256" key="1">
    <source>
        <dbReference type="ARBA" id="ARBA00023125"/>
    </source>
</evidence>
<keyword evidence="1" id="KW-0238">DNA-binding</keyword>
<accession>A0A0A8L3V7</accession>
<evidence type="ECO:0000259" key="3">
    <source>
        <dbReference type="PROSITE" id="PS51526"/>
    </source>
</evidence>
<dbReference type="GO" id="GO:0000978">
    <property type="term" value="F:RNA polymerase II cis-regulatory region sequence-specific DNA binding"/>
    <property type="evidence" value="ECO:0007669"/>
    <property type="project" value="TreeGrafter"/>
</dbReference>
<feature type="compositionally biased region" description="Polar residues" evidence="2">
    <location>
        <begin position="371"/>
        <end position="388"/>
    </location>
</feature>
<dbReference type="Pfam" id="PF02257">
    <property type="entry name" value="RFX_DNA_binding"/>
    <property type="match status" value="1"/>
</dbReference>
<feature type="compositionally biased region" description="Polar residues" evidence="2">
    <location>
        <begin position="47"/>
        <end position="58"/>
    </location>
</feature>
<feature type="region of interest" description="Disordered" evidence="2">
    <location>
        <begin position="22"/>
        <end position="129"/>
    </location>
</feature>
<dbReference type="OrthoDB" id="10056949at2759"/>
<dbReference type="Gene3D" id="1.10.10.10">
    <property type="entry name" value="Winged helix-like DNA-binding domain superfamily/Winged helix DNA-binding domain"/>
    <property type="match status" value="1"/>
</dbReference>
<dbReference type="SUPFAM" id="SSF46785">
    <property type="entry name" value="Winged helix' DNA-binding domain"/>
    <property type="match status" value="1"/>
</dbReference>
<proteinExistence type="predicted"/>
<dbReference type="Proteomes" id="UP000031516">
    <property type="component" value="Unassembled WGS sequence"/>
</dbReference>
<dbReference type="AlphaFoldDB" id="A0A0A8L3V7"/>
<gene>
    <name evidence="4" type="ORF">KLDO_g1251</name>
</gene>
<dbReference type="Pfam" id="PF25340">
    <property type="entry name" value="BCD_RFX"/>
    <property type="match status" value="1"/>
</dbReference>
<dbReference type="PROSITE" id="PS51526">
    <property type="entry name" value="RFX_DBD"/>
    <property type="match status" value="1"/>
</dbReference>